<evidence type="ECO:0000256" key="2">
    <source>
        <dbReference type="ARBA" id="ARBA00022519"/>
    </source>
</evidence>
<evidence type="ECO:0000313" key="8">
    <source>
        <dbReference type="Proteomes" id="UP000248795"/>
    </source>
</evidence>
<keyword evidence="2" id="KW-0997">Cell inner membrane</keyword>
<organism evidence="7 8">
    <name type="scientific">Aestuariivirga litoralis</name>
    <dbReference type="NCBI Taxonomy" id="2650924"/>
    <lineage>
        <taxon>Bacteria</taxon>
        <taxon>Pseudomonadati</taxon>
        <taxon>Pseudomonadota</taxon>
        <taxon>Alphaproteobacteria</taxon>
        <taxon>Hyphomicrobiales</taxon>
        <taxon>Aestuariivirgaceae</taxon>
        <taxon>Aestuariivirga</taxon>
    </lineage>
</organism>
<protein>
    <submittedName>
        <fullName evidence="7">UDP-2,3-diacylglucosamine diphosphatase</fullName>
    </submittedName>
</protein>
<dbReference type="SUPFAM" id="SSF56300">
    <property type="entry name" value="Metallo-dependent phosphatases"/>
    <property type="match status" value="1"/>
</dbReference>
<evidence type="ECO:0000313" key="7">
    <source>
        <dbReference type="EMBL" id="PZF78930.1"/>
    </source>
</evidence>
<dbReference type="InterPro" id="IPR043461">
    <property type="entry name" value="LpxH-like"/>
</dbReference>
<dbReference type="InterPro" id="IPR029052">
    <property type="entry name" value="Metallo-depent_PP-like"/>
</dbReference>
<sequence length="274" mass="31831">MLETPTTPRHYRAIFISDLHLGTRRAQTTALLDFLRATESDQLYIVGDFIDNWSLRKAWYWDQQHNDVIQKLLRKARKGTKLVYIPGNHDENFRNFLNLRFGRVAVLEETVHITARGKRYLVLHGDKFDGVVRFAPWLAKLGDTAYEVSMDLNKVLNGARRFLRLPYWSLSAYLKNRVKKAVEFISHFEEAVVRDARARNCDGVICGHIHTPDDRMIDGIHYLNDGDWVESCTALVEHRDGSFEILNWNNPRIAQITEQTHAHPDRDRRLVPAG</sequence>
<keyword evidence="3" id="KW-0479">Metal-binding</keyword>
<dbReference type="PANTHER" id="PTHR34990:SF2">
    <property type="entry name" value="BLL8164 PROTEIN"/>
    <property type="match status" value="1"/>
</dbReference>
<dbReference type="Proteomes" id="UP000248795">
    <property type="component" value="Unassembled WGS sequence"/>
</dbReference>
<proteinExistence type="predicted"/>
<dbReference type="Gene3D" id="3.60.21.10">
    <property type="match status" value="1"/>
</dbReference>
<dbReference type="InterPro" id="IPR004843">
    <property type="entry name" value="Calcineurin-like_PHP"/>
</dbReference>
<dbReference type="GO" id="GO:0016020">
    <property type="term" value="C:membrane"/>
    <property type="evidence" value="ECO:0007669"/>
    <property type="project" value="GOC"/>
</dbReference>
<keyword evidence="4" id="KW-0472">Membrane</keyword>
<keyword evidence="5" id="KW-0464">Manganese</keyword>
<gene>
    <name evidence="7" type="ORF">DK847_03865</name>
</gene>
<evidence type="ECO:0000256" key="3">
    <source>
        <dbReference type="ARBA" id="ARBA00022723"/>
    </source>
</evidence>
<dbReference type="RefSeq" id="WP_111196259.1">
    <property type="nucleotide sequence ID" value="NZ_QKVK01000001.1"/>
</dbReference>
<evidence type="ECO:0000256" key="1">
    <source>
        <dbReference type="ARBA" id="ARBA00022475"/>
    </source>
</evidence>
<keyword evidence="8" id="KW-1185">Reference proteome</keyword>
<dbReference type="GO" id="GO:0009245">
    <property type="term" value="P:lipid A biosynthetic process"/>
    <property type="evidence" value="ECO:0007669"/>
    <property type="project" value="TreeGrafter"/>
</dbReference>
<evidence type="ECO:0000259" key="6">
    <source>
        <dbReference type="Pfam" id="PF00149"/>
    </source>
</evidence>
<comment type="caution">
    <text evidence="7">The sequence shown here is derived from an EMBL/GenBank/DDBJ whole genome shotgun (WGS) entry which is preliminary data.</text>
</comment>
<name>A0A2W2B207_9HYPH</name>
<dbReference type="Pfam" id="PF00149">
    <property type="entry name" value="Metallophos"/>
    <property type="match status" value="1"/>
</dbReference>
<accession>A0A2W2B207</accession>
<dbReference type="AlphaFoldDB" id="A0A2W2B207"/>
<evidence type="ECO:0000256" key="5">
    <source>
        <dbReference type="ARBA" id="ARBA00023211"/>
    </source>
</evidence>
<dbReference type="GO" id="GO:0046872">
    <property type="term" value="F:metal ion binding"/>
    <property type="evidence" value="ECO:0007669"/>
    <property type="project" value="UniProtKB-KW"/>
</dbReference>
<dbReference type="EMBL" id="QKVK01000001">
    <property type="protein sequence ID" value="PZF78930.1"/>
    <property type="molecule type" value="Genomic_DNA"/>
</dbReference>
<dbReference type="PANTHER" id="PTHR34990">
    <property type="entry name" value="UDP-2,3-DIACYLGLUCOSAMINE HYDROLASE-RELATED"/>
    <property type="match status" value="1"/>
</dbReference>
<keyword evidence="1" id="KW-1003">Cell membrane</keyword>
<feature type="domain" description="Calcineurin-like phosphoesterase" evidence="6">
    <location>
        <begin position="12"/>
        <end position="212"/>
    </location>
</feature>
<evidence type="ECO:0000256" key="4">
    <source>
        <dbReference type="ARBA" id="ARBA00023136"/>
    </source>
</evidence>
<reference evidence="8" key="1">
    <citation type="submission" date="2018-06" db="EMBL/GenBank/DDBJ databases">
        <title>Aestuariibacter litoralis strain KCTC 52945T.</title>
        <authorList>
            <person name="Li X."/>
            <person name="Salam N."/>
            <person name="Li J.-L."/>
            <person name="Chen Y.-M."/>
            <person name="Yang Z.-W."/>
            <person name="Zhang L.-Y."/>
            <person name="Han M.-X."/>
            <person name="Xiao M."/>
            <person name="Li W.-J."/>
        </authorList>
    </citation>
    <scope>NUCLEOTIDE SEQUENCE [LARGE SCALE GENOMIC DNA]</scope>
    <source>
        <strain evidence="8">KCTC 52945</strain>
    </source>
</reference>
<dbReference type="GO" id="GO:0008758">
    <property type="term" value="F:UDP-2,3-diacylglucosamine hydrolase activity"/>
    <property type="evidence" value="ECO:0007669"/>
    <property type="project" value="TreeGrafter"/>
</dbReference>
<dbReference type="CDD" id="cd07398">
    <property type="entry name" value="MPP_YbbF-LpxH"/>
    <property type="match status" value="1"/>
</dbReference>